<dbReference type="InterPro" id="IPR027417">
    <property type="entry name" value="P-loop_NTPase"/>
</dbReference>
<evidence type="ECO:0000313" key="3">
    <source>
        <dbReference type="EMBL" id="THF65622.1"/>
    </source>
</evidence>
<name>A0A4S4B0R6_9RHOO</name>
<dbReference type="GO" id="GO:0033202">
    <property type="term" value="C:DNA helicase complex"/>
    <property type="evidence" value="ECO:0007669"/>
    <property type="project" value="TreeGrafter"/>
</dbReference>
<dbReference type="EMBL" id="SSOC01000003">
    <property type="protein sequence ID" value="THF65622.1"/>
    <property type="molecule type" value="Genomic_DNA"/>
</dbReference>
<protein>
    <recommendedName>
        <fullName evidence="1">DNA 3'-5' helicase II</fullName>
    </recommendedName>
</protein>
<gene>
    <name evidence="3" type="ORF">E6C76_08605</name>
</gene>
<dbReference type="AlphaFoldDB" id="A0A4S4B0R6"/>
<feature type="domain" description="UvrD-like helicase C-terminal" evidence="2">
    <location>
        <begin position="308"/>
        <end position="356"/>
    </location>
</feature>
<keyword evidence="3" id="KW-0067">ATP-binding</keyword>
<keyword evidence="4" id="KW-1185">Reference proteome</keyword>
<dbReference type="PANTHER" id="PTHR11070">
    <property type="entry name" value="UVRD / RECB / PCRA DNA HELICASE FAMILY MEMBER"/>
    <property type="match status" value="1"/>
</dbReference>
<dbReference type="GO" id="GO:0005524">
    <property type="term" value="F:ATP binding"/>
    <property type="evidence" value="ECO:0007669"/>
    <property type="project" value="InterPro"/>
</dbReference>
<keyword evidence="3" id="KW-0547">Nucleotide-binding</keyword>
<evidence type="ECO:0000256" key="1">
    <source>
        <dbReference type="ARBA" id="ARBA00034923"/>
    </source>
</evidence>
<evidence type="ECO:0000259" key="2">
    <source>
        <dbReference type="Pfam" id="PF13538"/>
    </source>
</evidence>
<dbReference type="Gene3D" id="3.40.50.300">
    <property type="entry name" value="P-loop containing nucleotide triphosphate hydrolases"/>
    <property type="match status" value="2"/>
</dbReference>
<dbReference type="RefSeq" id="WP_136347828.1">
    <property type="nucleotide sequence ID" value="NZ_SSOC01000003.1"/>
</dbReference>
<accession>A0A4S4B0R6</accession>
<keyword evidence="3" id="KW-0347">Helicase</keyword>
<comment type="caution">
    <text evidence="3">The sequence shown here is derived from an EMBL/GenBank/DDBJ whole genome shotgun (WGS) entry which is preliminary data.</text>
</comment>
<sequence length="386" mass="42488">MRSSWWRKKSELVPEQIDFINLPPQGRYSLVGPPGSGKTNLLLLRAQFLAGNGDKNALIITFTNSLCDFIRSGIGKSGHISAGQVMTFHSWAGNYIIDQLGVSKKPKGSAFDEATRAEILEKLKEANSKRPSEKMYSAIFVDEAQDLSADELEQLLCLSDKICICGDDKQGIYYQNGLSIAEKLKLEKHELTSHFRIGQRIAQVADRLVPPPEGAAGLAARANYNEKLQGKSTAELHPKDSRDEQFAKMAELIRVQLVAFNDDNIGVFAGTNEAIAELKERFDKTELAGLVAYHGQEGGGSFSSDARIHVMTLHGSKGTEFRAVHIFAAEELYGYPLRRTKLAYTGITRARTALNVFRTGPTSTAIENAFAKPALMDMDALFEEDA</sequence>
<reference evidence="3 4" key="1">
    <citation type="submission" date="2019-04" db="EMBL/GenBank/DDBJ databases">
        <title>Azoarcus nasutitermitis sp. nov. isolated from termite nest.</title>
        <authorList>
            <person name="Lin S.-Y."/>
            <person name="Hameed A."/>
            <person name="Hsu Y.-H."/>
            <person name="Young C.-C."/>
        </authorList>
    </citation>
    <scope>NUCLEOTIDE SEQUENCE [LARGE SCALE GENOMIC DNA]</scope>
    <source>
        <strain evidence="3 4">CC-YHH838</strain>
    </source>
</reference>
<dbReference type="InterPro" id="IPR000212">
    <property type="entry name" value="DNA_helicase_UvrD/REP"/>
</dbReference>
<dbReference type="GO" id="GO:0003677">
    <property type="term" value="F:DNA binding"/>
    <property type="evidence" value="ECO:0007669"/>
    <property type="project" value="InterPro"/>
</dbReference>
<dbReference type="PANTHER" id="PTHR11070:SF2">
    <property type="entry name" value="ATP-DEPENDENT DNA HELICASE SRS2"/>
    <property type="match status" value="1"/>
</dbReference>
<dbReference type="Pfam" id="PF13245">
    <property type="entry name" value="AAA_19"/>
    <property type="match status" value="1"/>
</dbReference>
<dbReference type="GO" id="GO:0043138">
    <property type="term" value="F:3'-5' DNA helicase activity"/>
    <property type="evidence" value="ECO:0007669"/>
    <property type="project" value="TreeGrafter"/>
</dbReference>
<dbReference type="Pfam" id="PF13538">
    <property type="entry name" value="UvrD_C_2"/>
    <property type="match status" value="1"/>
</dbReference>
<proteinExistence type="predicted"/>
<keyword evidence="3" id="KW-0378">Hydrolase</keyword>
<organism evidence="3 4">
    <name type="scientific">Pseudothauera nasutitermitis</name>
    <dbReference type="NCBI Taxonomy" id="2565930"/>
    <lineage>
        <taxon>Bacteria</taxon>
        <taxon>Pseudomonadati</taxon>
        <taxon>Pseudomonadota</taxon>
        <taxon>Betaproteobacteria</taxon>
        <taxon>Rhodocyclales</taxon>
        <taxon>Zoogloeaceae</taxon>
        <taxon>Pseudothauera</taxon>
    </lineage>
</organism>
<dbReference type="Proteomes" id="UP000308430">
    <property type="component" value="Unassembled WGS sequence"/>
</dbReference>
<dbReference type="OrthoDB" id="5298826at2"/>
<dbReference type="InterPro" id="IPR027785">
    <property type="entry name" value="UvrD-like_helicase_C"/>
</dbReference>
<dbReference type="GO" id="GO:0005829">
    <property type="term" value="C:cytosol"/>
    <property type="evidence" value="ECO:0007669"/>
    <property type="project" value="TreeGrafter"/>
</dbReference>
<dbReference type="SUPFAM" id="SSF52540">
    <property type="entry name" value="P-loop containing nucleoside triphosphate hydrolases"/>
    <property type="match status" value="1"/>
</dbReference>
<dbReference type="GO" id="GO:0000725">
    <property type="term" value="P:recombinational repair"/>
    <property type="evidence" value="ECO:0007669"/>
    <property type="project" value="TreeGrafter"/>
</dbReference>
<evidence type="ECO:0000313" key="4">
    <source>
        <dbReference type="Proteomes" id="UP000308430"/>
    </source>
</evidence>